<sequence length="171" mass="18795">MRPTFRGNFRNKLDAKGRVSIPADFRKTLLANDDARSDDNARLLVVYGKHVRGHLACYSARSAAEFEARIAILPDGNAIKNFYRRNFSGMSREYVVDDTGRLVLTAEMREKAGLEGEALFLGTNDTFEIWNPDAWTAATEDEDAAVLAMLEGGADPLSLLSAELAKLAPEG</sequence>
<dbReference type="HAMAP" id="MF_01008">
    <property type="entry name" value="MraZ"/>
    <property type="match status" value="1"/>
</dbReference>
<comment type="subunit">
    <text evidence="7">Forms oligomers.</text>
</comment>
<evidence type="ECO:0000256" key="1">
    <source>
        <dbReference type="ARBA" id="ARBA00013860"/>
    </source>
</evidence>
<dbReference type="GO" id="GO:0005737">
    <property type="term" value="C:cytoplasm"/>
    <property type="evidence" value="ECO:0007669"/>
    <property type="project" value="UniProtKB-UniRule"/>
</dbReference>
<dbReference type="InterPro" id="IPR037914">
    <property type="entry name" value="SpoVT-AbrB_sf"/>
</dbReference>
<dbReference type="EMBL" id="PVTT01000001">
    <property type="protein sequence ID" value="PRY94818.1"/>
    <property type="molecule type" value="Genomic_DNA"/>
</dbReference>
<dbReference type="OrthoDB" id="9807753at2"/>
<dbReference type="CDD" id="cd16320">
    <property type="entry name" value="MraZ_N"/>
    <property type="match status" value="1"/>
</dbReference>
<dbReference type="InterPro" id="IPR035644">
    <property type="entry name" value="MraZ_C"/>
</dbReference>
<feature type="domain" description="SpoVT-AbrB" evidence="8">
    <location>
        <begin position="91"/>
        <end position="134"/>
    </location>
</feature>
<keyword evidence="3" id="KW-0677">Repeat</keyword>
<keyword evidence="10" id="KW-1185">Reference proteome</keyword>
<dbReference type="Gene3D" id="3.40.1550.20">
    <property type="entry name" value="Transcriptional regulator MraZ domain"/>
    <property type="match status" value="1"/>
</dbReference>
<dbReference type="PANTHER" id="PTHR34701">
    <property type="entry name" value="TRANSCRIPTIONAL REGULATOR MRAZ"/>
    <property type="match status" value="1"/>
</dbReference>
<accession>A0A2T0X797</accession>
<dbReference type="RefSeq" id="WP_106159277.1">
    <property type="nucleotide sequence ID" value="NZ_PVTT01000001.1"/>
</dbReference>
<dbReference type="InterPro" id="IPR035642">
    <property type="entry name" value="MraZ_N"/>
</dbReference>
<dbReference type="InterPro" id="IPR020603">
    <property type="entry name" value="MraZ_dom"/>
</dbReference>
<evidence type="ECO:0000256" key="3">
    <source>
        <dbReference type="ARBA" id="ARBA00022737"/>
    </source>
</evidence>
<evidence type="ECO:0000313" key="9">
    <source>
        <dbReference type="EMBL" id="PRY94818.1"/>
    </source>
</evidence>
<evidence type="ECO:0000256" key="5">
    <source>
        <dbReference type="ARBA" id="ARBA00023125"/>
    </source>
</evidence>
<gene>
    <name evidence="7" type="primary">mraZ</name>
    <name evidence="9" type="ORF">BCF33_0419</name>
</gene>
<keyword evidence="6 7" id="KW-0804">Transcription</keyword>
<keyword evidence="2 7" id="KW-0963">Cytoplasm</keyword>
<dbReference type="AlphaFoldDB" id="A0A2T0X797"/>
<evidence type="ECO:0000259" key="8">
    <source>
        <dbReference type="PROSITE" id="PS51740"/>
    </source>
</evidence>
<dbReference type="InterPro" id="IPR007159">
    <property type="entry name" value="SpoVT-AbrB_dom"/>
</dbReference>
<comment type="similarity">
    <text evidence="7">Belongs to the MraZ family.</text>
</comment>
<evidence type="ECO:0000256" key="6">
    <source>
        <dbReference type="ARBA" id="ARBA00023163"/>
    </source>
</evidence>
<name>A0A2T0X797_9RHOB</name>
<keyword evidence="5 7" id="KW-0238">DNA-binding</keyword>
<comment type="caution">
    <text evidence="9">The sequence shown here is derived from an EMBL/GenBank/DDBJ whole genome shotgun (WGS) entry which is preliminary data.</text>
</comment>
<dbReference type="CDD" id="cd16321">
    <property type="entry name" value="MraZ_C"/>
    <property type="match status" value="1"/>
</dbReference>
<protein>
    <recommendedName>
        <fullName evidence="1 7">Transcriptional regulator MraZ</fullName>
    </recommendedName>
</protein>
<dbReference type="SUPFAM" id="SSF89447">
    <property type="entry name" value="AbrB/MazE/MraZ-like"/>
    <property type="match status" value="1"/>
</dbReference>
<dbReference type="PANTHER" id="PTHR34701:SF1">
    <property type="entry name" value="TRANSCRIPTIONAL REGULATOR MRAZ"/>
    <property type="match status" value="1"/>
</dbReference>
<evidence type="ECO:0000256" key="2">
    <source>
        <dbReference type="ARBA" id="ARBA00022490"/>
    </source>
</evidence>
<keyword evidence="4 7" id="KW-0805">Transcription regulation</keyword>
<dbReference type="InterPro" id="IPR003444">
    <property type="entry name" value="MraZ"/>
</dbReference>
<dbReference type="GO" id="GO:0009295">
    <property type="term" value="C:nucleoid"/>
    <property type="evidence" value="ECO:0007669"/>
    <property type="project" value="UniProtKB-SubCell"/>
</dbReference>
<proteinExistence type="inferred from homology"/>
<dbReference type="GO" id="GO:2000143">
    <property type="term" value="P:negative regulation of DNA-templated transcription initiation"/>
    <property type="evidence" value="ECO:0007669"/>
    <property type="project" value="TreeGrafter"/>
</dbReference>
<evidence type="ECO:0000256" key="4">
    <source>
        <dbReference type="ARBA" id="ARBA00023015"/>
    </source>
</evidence>
<dbReference type="GO" id="GO:0000976">
    <property type="term" value="F:transcription cis-regulatory region binding"/>
    <property type="evidence" value="ECO:0007669"/>
    <property type="project" value="TreeGrafter"/>
</dbReference>
<dbReference type="Pfam" id="PF02381">
    <property type="entry name" value="MraZ"/>
    <property type="match status" value="1"/>
</dbReference>
<comment type="subcellular location">
    <subcellularLocation>
        <location evidence="7">Cytoplasm</location>
        <location evidence="7">Nucleoid</location>
    </subcellularLocation>
</comment>
<dbReference type="GO" id="GO:0003700">
    <property type="term" value="F:DNA-binding transcription factor activity"/>
    <property type="evidence" value="ECO:0007669"/>
    <property type="project" value="UniProtKB-UniRule"/>
</dbReference>
<organism evidence="9 10">
    <name type="scientific">Hasllibacter halocynthiae</name>
    <dbReference type="NCBI Taxonomy" id="595589"/>
    <lineage>
        <taxon>Bacteria</taxon>
        <taxon>Pseudomonadati</taxon>
        <taxon>Pseudomonadota</taxon>
        <taxon>Alphaproteobacteria</taxon>
        <taxon>Rhodobacterales</taxon>
        <taxon>Roseobacteraceae</taxon>
        <taxon>Hasllibacter</taxon>
    </lineage>
</organism>
<evidence type="ECO:0000256" key="7">
    <source>
        <dbReference type="HAMAP-Rule" id="MF_01008"/>
    </source>
</evidence>
<evidence type="ECO:0000313" key="10">
    <source>
        <dbReference type="Proteomes" id="UP000238801"/>
    </source>
</evidence>
<dbReference type="InterPro" id="IPR038619">
    <property type="entry name" value="MraZ_sf"/>
</dbReference>
<dbReference type="PROSITE" id="PS51740">
    <property type="entry name" value="SPOVT_ABRB"/>
    <property type="match status" value="1"/>
</dbReference>
<dbReference type="Proteomes" id="UP000238801">
    <property type="component" value="Unassembled WGS sequence"/>
</dbReference>
<reference evidence="9 10" key="1">
    <citation type="submission" date="2018-03" db="EMBL/GenBank/DDBJ databases">
        <title>Genomic Encyclopedia of Archaeal and Bacterial Type Strains, Phase II (KMG-II): from individual species to whole genera.</title>
        <authorList>
            <person name="Goeker M."/>
        </authorList>
    </citation>
    <scope>NUCLEOTIDE SEQUENCE [LARGE SCALE GENOMIC DNA]</scope>
    <source>
        <strain evidence="9 10">DSM 29318</strain>
    </source>
</reference>